<dbReference type="HOGENOM" id="CLU_044614_3_3_1"/>
<proteinExistence type="predicted"/>
<feature type="compositionally biased region" description="Basic and acidic residues" evidence="1">
    <location>
        <begin position="308"/>
        <end position="325"/>
    </location>
</feature>
<reference evidence="4" key="2">
    <citation type="submission" date="2015-01" db="EMBL/GenBank/DDBJ databases">
        <title>Evolutionary Origins and Diversification of the Mycorrhizal Mutualists.</title>
        <authorList>
            <consortium name="DOE Joint Genome Institute"/>
            <consortium name="Mycorrhizal Genomics Consortium"/>
            <person name="Kohler A."/>
            <person name="Kuo A."/>
            <person name="Nagy L.G."/>
            <person name="Floudas D."/>
            <person name="Copeland A."/>
            <person name="Barry K.W."/>
            <person name="Cichocki N."/>
            <person name="Veneault-Fourrey C."/>
            <person name="LaButti K."/>
            <person name="Lindquist E.A."/>
            <person name="Lipzen A."/>
            <person name="Lundell T."/>
            <person name="Morin E."/>
            <person name="Murat C."/>
            <person name="Riley R."/>
            <person name="Ohm R."/>
            <person name="Sun H."/>
            <person name="Tunlid A."/>
            <person name="Henrissat B."/>
            <person name="Grigoriev I.V."/>
            <person name="Hibbett D.S."/>
            <person name="Martin F."/>
        </authorList>
    </citation>
    <scope>NUCLEOTIDE SEQUENCE [LARGE SCALE GENOMIC DNA]</scope>
    <source>
        <strain evidence="4">ATCC 200175</strain>
    </source>
</reference>
<name>A0A0C9T3V3_PAXIN</name>
<feature type="transmembrane region" description="Helical" evidence="2">
    <location>
        <begin position="12"/>
        <end position="34"/>
    </location>
</feature>
<dbReference type="EMBL" id="KN819409">
    <property type="protein sequence ID" value="KIJ10315.1"/>
    <property type="molecule type" value="Genomic_DNA"/>
</dbReference>
<dbReference type="AlphaFoldDB" id="A0A0C9T3V3"/>
<keyword evidence="2" id="KW-0472">Membrane</keyword>
<feature type="compositionally biased region" description="Polar residues" evidence="1">
    <location>
        <begin position="327"/>
        <end position="337"/>
    </location>
</feature>
<reference evidence="3 4" key="1">
    <citation type="submission" date="2014-06" db="EMBL/GenBank/DDBJ databases">
        <authorList>
            <consortium name="DOE Joint Genome Institute"/>
            <person name="Kuo A."/>
            <person name="Kohler A."/>
            <person name="Nagy L.G."/>
            <person name="Floudas D."/>
            <person name="Copeland A."/>
            <person name="Barry K.W."/>
            <person name="Cichocki N."/>
            <person name="Veneault-Fourrey C."/>
            <person name="LaButti K."/>
            <person name="Lindquist E.A."/>
            <person name="Lipzen A."/>
            <person name="Lundell T."/>
            <person name="Morin E."/>
            <person name="Murat C."/>
            <person name="Sun H."/>
            <person name="Tunlid A."/>
            <person name="Henrissat B."/>
            <person name="Grigoriev I.V."/>
            <person name="Hibbett D.S."/>
            <person name="Martin F."/>
            <person name="Nordberg H.P."/>
            <person name="Cantor M.N."/>
            <person name="Hua S.X."/>
        </authorList>
    </citation>
    <scope>NUCLEOTIDE SEQUENCE [LARGE SCALE GENOMIC DNA]</scope>
    <source>
        <strain evidence="3 4">ATCC 200175</strain>
    </source>
</reference>
<keyword evidence="4" id="KW-1185">Reference proteome</keyword>
<protein>
    <submittedName>
        <fullName evidence="3">Uncharacterized protein</fullName>
    </submittedName>
</protein>
<dbReference type="OrthoDB" id="3357408at2759"/>
<feature type="transmembrane region" description="Helical" evidence="2">
    <location>
        <begin position="120"/>
        <end position="143"/>
    </location>
</feature>
<evidence type="ECO:0000313" key="4">
    <source>
        <dbReference type="Proteomes" id="UP000053647"/>
    </source>
</evidence>
<organism evidence="3 4">
    <name type="scientific">Paxillus involutus ATCC 200175</name>
    <dbReference type="NCBI Taxonomy" id="664439"/>
    <lineage>
        <taxon>Eukaryota</taxon>
        <taxon>Fungi</taxon>
        <taxon>Dikarya</taxon>
        <taxon>Basidiomycota</taxon>
        <taxon>Agaricomycotina</taxon>
        <taxon>Agaricomycetes</taxon>
        <taxon>Agaricomycetidae</taxon>
        <taxon>Boletales</taxon>
        <taxon>Paxilineae</taxon>
        <taxon>Paxillaceae</taxon>
        <taxon>Paxillus</taxon>
    </lineage>
</organism>
<feature type="transmembrane region" description="Helical" evidence="2">
    <location>
        <begin position="46"/>
        <end position="64"/>
    </location>
</feature>
<keyword evidence="2" id="KW-0812">Transmembrane</keyword>
<accession>A0A0C9T3V3</accession>
<evidence type="ECO:0000313" key="3">
    <source>
        <dbReference type="EMBL" id="KIJ10315.1"/>
    </source>
</evidence>
<evidence type="ECO:0000256" key="1">
    <source>
        <dbReference type="SAM" id="MobiDB-lite"/>
    </source>
</evidence>
<gene>
    <name evidence="3" type="ORF">PAXINDRAFT_172184</name>
</gene>
<keyword evidence="2" id="KW-1133">Transmembrane helix</keyword>
<feature type="transmembrane region" description="Helical" evidence="2">
    <location>
        <begin position="236"/>
        <end position="260"/>
    </location>
</feature>
<feature type="region of interest" description="Disordered" evidence="1">
    <location>
        <begin position="302"/>
        <end position="337"/>
    </location>
</feature>
<feature type="transmembrane region" description="Helical" evidence="2">
    <location>
        <begin position="163"/>
        <end position="186"/>
    </location>
</feature>
<evidence type="ECO:0000256" key="2">
    <source>
        <dbReference type="SAM" id="Phobius"/>
    </source>
</evidence>
<dbReference type="Proteomes" id="UP000053647">
    <property type="component" value="Unassembled WGS sequence"/>
</dbReference>
<sequence>MAITVKEAAIVAIIIESILYGVLTFVFGVTVWALTYQRASAEIARTMLGAACLLFILGTMHIVVDANHLWQGFITSGDPDIFFQDITKDTFKNALYLIETLVGDAIIIYRGYLMWRRIEFTIVPIIGWMAVVVTGTHTVWSISQLSATNPNIIFLQQTGQWVVSFYSTALATNLVATGILTVKLWLAHRNEAGFLRTSTSNSVVYPILVTVMECGAVYSFSLITMLAVYLSASNSAYIVIDMIGQIIPITFCLIIVRAAMLRFERDRGFRLPMSTLSSPPRSNQISTPRSTRVQVNHVRVVGSDDPPELSRRGDPWEDSVTDKKSAQPITSVGSGAI</sequence>
<feature type="transmembrane region" description="Helical" evidence="2">
    <location>
        <begin position="207"/>
        <end position="230"/>
    </location>
</feature>
<feature type="transmembrane region" description="Helical" evidence="2">
    <location>
        <begin position="94"/>
        <end position="113"/>
    </location>
</feature>